<evidence type="ECO:0000256" key="3">
    <source>
        <dbReference type="ARBA" id="ARBA00005798"/>
    </source>
</evidence>
<feature type="chain" id="PRO_5034750128" evidence="13">
    <location>
        <begin position="20"/>
        <end position="449"/>
    </location>
</feature>
<dbReference type="RefSeq" id="XP_033765304.1">
    <property type="nucleotide sequence ID" value="XM_033909413.1"/>
</dbReference>
<name>A0A8B8UNG0_SACPA</name>
<dbReference type="GO" id="GO:0098552">
    <property type="term" value="C:side of membrane"/>
    <property type="evidence" value="ECO:0007669"/>
    <property type="project" value="UniProtKB-KW"/>
</dbReference>
<evidence type="ECO:0000256" key="13">
    <source>
        <dbReference type="SAM" id="SignalP"/>
    </source>
</evidence>
<sequence length="449" mass="46253">MQLHSLIASTAFLITSALAATSSSSSIPSSCTISSHATATAQSDLDKYSRCDTLVGNLTVGGGLKTGALANVKEIKGSLTIFNATNLTSFAADSLESITDSLNLQSLTILTSASFGSLQNVNSINLITLPAISAFTSNIKSANNIYISDTSLQSVDGFSALKKVNVFNVNNNKKLTSIKSPLETVSDSLQFSFNGNQTKITFDDLVWANNISLTDVHSVSFASLQKINSSLGFINNSISSLNFTKLSTIGQTFSIVSNDYLKNLSFSNLSTIGGALVVANNTGLQKIGGLDNLTTIGGTLEVVGNFTVLNLNSLKSVKGGADVESKSNNFSCNALKALQKKGGIKGESFVCKNGATSTSVKLSSTSKPQSSKTTSKASKSSSKAEEKKLTSGNIKAAASASSVSSSSASSSSASSSSSKSSKGNAAIMAPVGQTTTLIGLLTAMIMSLM</sequence>
<keyword evidence="7" id="KW-0336">GPI-anchor</keyword>
<evidence type="ECO:0000256" key="7">
    <source>
        <dbReference type="ARBA" id="ARBA00022622"/>
    </source>
</evidence>
<evidence type="ECO:0000256" key="10">
    <source>
        <dbReference type="ARBA" id="ARBA00023180"/>
    </source>
</evidence>
<evidence type="ECO:0000256" key="5">
    <source>
        <dbReference type="ARBA" id="ARBA00022512"/>
    </source>
</evidence>
<dbReference type="GeneID" id="54629518"/>
<reference evidence="14" key="1">
    <citation type="journal article" date="2017" name="Nat. Genet.">
        <title>Contrasting evolutionary genome dynamics between domesticated and wild yeasts.</title>
        <authorList>
            <person name="Yue J.X."/>
            <person name="Li J."/>
            <person name="Aigrain L."/>
            <person name="Hallin J."/>
            <person name="Persson K."/>
            <person name="Oliver K."/>
            <person name="Bergstrom A."/>
            <person name="Coupland P."/>
            <person name="Warringer J."/>
            <person name="Lagomarsino M.C."/>
            <person name="Fischer G."/>
            <person name="Durbin R."/>
            <person name="Liti G."/>
        </authorList>
    </citation>
    <scope>NUCLEOTIDE SEQUENCE</scope>
    <source>
        <strain evidence="14">CBS432</strain>
    </source>
</reference>
<proteinExistence type="inferred from homology"/>
<keyword evidence="4" id="KW-1003">Cell membrane</keyword>
<evidence type="ECO:0000256" key="12">
    <source>
        <dbReference type="SAM" id="MobiDB-lite"/>
    </source>
</evidence>
<evidence type="ECO:0000256" key="4">
    <source>
        <dbReference type="ARBA" id="ARBA00022475"/>
    </source>
</evidence>
<dbReference type="FunFam" id="3.80.20.20:FF:000016">
    <property type="entry name" value="Cell wall protein ECM33"/>
    <property type="match status" value="1"/>
</dbReference>
<dbReference type="InterPro" id="IPR036941">
    <property type="entry name" value="Rcpt_L-dom_sf"/>
</dbReference>
<feature type="signal peptide" evidence="13">
    <location>
        <begin position="1"/>
        <end position="19"/>
    </location>
</feature>
<dbReference type="SUPFAM" id="SSF52058">
    <property type="entry name" value="L domain-like"/>
    <property type="match status" value="3"/>
</dbReference>
<protein>
    <submittedName>
        <fullName evidence="14">Pst1p</fullName>
    </submittedName>
</protein>
<reference evidence="14" key="4">
    <citation type="submission" date="2025-08" db="UniProtKB">
        <authorList>
            <consortium name="RefSeq"/>
        </authorList>
    </citation>
    <scope>IDENTIFICATION</scope>
    <source>
        <strain evidence="14">CBS432</strain>
    </source>
</reference>
<dbReference type="PANTHER" id="PTHR31018">
    <property type="entry name" value="SPORULATION-SPECIFIC PROTEIN-RELATED"/>
    <property type="match status" value="1"/>
</dbReference>
<evidence type="ECO:0000256" key="11">
    <source>
        <dbReference type="ARBA" id="ARBA00023288"/>
    </source>
</evidence>
<gene>
    <name evidence="14" type="primary">PST1</name>
    <name evidence="14" type="ORF">SPAR_D02710</name>
</gene>
<dbReference type="Gene3D" id="3.80.20.20">
    <property type="entry name" value="Receptor L-domain"/>
    <property type="match status" value="2"/>
</dbReference>
<feature type="region of interest" description="Disordered" evidence="12">
    <location>
        <begin position="359"/>
        <end position="424"/>
    </location>
</feature>
<evidence type="ECO:0000256" key="9">
    <source>
        <dbReference type="ARBA" id="ARBA00023136"/>
    </source>
</evidence>
<evidence type="ECO:0000256" key="8">
    <source>
        <dbReference type="ARBA" id="ARBA00022729"/>
    </source>
</evidence>
<keyword evidence="8 13" id="KW-0732">Signal</keyword>
<keyword evidence="5" id="KW-0134">Cell wall</keyword>
<dbReference type="KEGG" id="spao:SPAR_D02710"/>
<keyword evidence="9" id="KW-0472">Membrane</keyword>
<reference evidence="14" key="3">
    <citation type="submission" date="2025-07" db="EMBL/GenBank/DDBJ databases">
        <authorList>
            <consortium name="NCBI Genome Project"/>
        </authorList>
    </citation>
    <scope>NUCLEOTIDE SEQUENCE</scope>
    <source>
        <strain evidence="14">CBS432</strain>
    </source>
</reference>
<reference evidence="14" key="2">
    <citation type="submission" date="2020-01" db="EMBL/GenBank/DDBJ databases">
        <title>Population-level Yeast Reference Genomes.</title>
        <authorList>
            <person name="Yue J.-X."/>
        </authorList>
    </citation>
    <scope>NUCLEOTIDE SEQUENCE</scope>
    <source>
        <strain evidence="14">CBS432</strain>
    </source>
</reference>
<evidence type="ECO:0000256" key="1">
    <source>
        <dbReference type="ARBA" id="ARBA00004191"/>
    </source>
</evidence>
<organism evidence="14">
    <name type="scientific">Saccharomyces paradoxus</name>
    <name type="common">Yeast</name>
    <name type="synonym">Saccharomyces douglasii</name>
    <dbReference type="NCBI Taxonomy" id="27291"/>
    <lineage>
        <taxon>Eukaryota</taxon>
        <taxon>Fungi</taxon>
        <taxon>Dikarya</taxon>
        <taxon>Ascomycota</taxon>
        <taxon>Saccharomycotina</taxon>
        <taxon>Saccharomycetes</taxon>
        <taxon>Saccharomycetales</taxon>
        <taxon>Saccharomycetaceae</taxon>
        <taxon>Saccharomyces</taxon>
    </lineage>
</organism>
<dbReference type="AlphaFoldDB" id="A0A8B8UNG0"/>
<evidence type="ECO:0000256" key="2">
    <source>
        <dbReference type="ARBA" id="ARBA00004609"/>
    </source>
</evidence>
<dbReference type="GO" id="GO:0031505">
    <property type="term" value="P:fungal-type cell wall organization"/>
    <property type="evidence" value="ECO:0007669"/>
    <property type="project" value="UniProtKB-ARBA"/>
</dbReference>
<keyword evidence="11" id="KW-0449">Lipoprotein</keyword>
<dbReference type="VEuPathDB" id="FungiDB:SPAR_D02710"/>
<comment type="similarity">
    <text evidence="3">Belongs to the SPS2 family.</text>
</comment>
<evidence type="ECO:0000313" key="14">
    <source>
        <dbReference type="RefSeq" id="XP_033765304.1"/>
    </source>
</evidence>
<feature type="compositionally biased region" description="Low complexity" evidence="12">
    <location>
        <begin position="395"/>
        <end position="422"/>
    </location>
</feature>
<keyword evidence="10" id="KW-0325">Glycoprotein</keyword>
<dbReference type="OrthoDB" id="536881at2759"/>
<dbReference type="PANTHER" id="PTHR31018:SF3">
    <property type="entry name" value="RECEPTOR PROTEIN-TYROSINE KINASE"/>
    <property type="match status" value="1"/>
</dbReference>
<comment type="subcellular location">
    <subcellularLocation>
        <location evidence="2">Cell membrane</location>
        <topology evidence="2">Lipid-anchor</topology>
        <topology evidence="2">GPI-anchor</topology>
    </subcellularLocation>
    <subcellularLocation>
        <location evidence="1">Secreted</location>
        <location evidence="1">Cell wall</location>
    </subcellularLocation>
</comment>
<dbReference type="GO" id="GO:0009277">
    <property type="term" value="C:fungal-type cell wall"/>
    <property type="evidence" value="ECO:0007669"/>
    <property type="project" value="UniProtKB-ARBA"/>
</dbReference>
<feature type="compositionally biased region" description="Low complexity" evidence="12">
    <location>
        <begin position="359"/>
        <end position="381"/>
    </location>
</feature>
<accession>A0A8B8UNG0</accession>
<dbReference type="GO" id="GO:0005886">
    <property type="term" value="C:plasma membrane"/>
    <property type="evidence" value="ECO:0007669"/>
    <property type="project" value="UniProtKB-SubCell"/>
</dbReference>
<keyword evidence="6" id="KW-0964">Secreted</keyword>
<dbReference type="InterPro" id="IPR051648">
    <property type="entry name" value="CWI-Assembly_Regulator"/>
</dbReference>
<evidence type="ECO:0000256" key="6">
    <source>
        <dbReference type="ARBA" id="ARBA00022525"/>
    </source>
</evidence>